<keyword evidence="4" id="KW-0175">Coiled coil</keyword>
<keyword evidence="10" id="KW-1185">Reference proteome</keyword>
<dbReference type="PANTHER" id="PTHR46362">
    <property type="entry name" value="GEM-ASSOCIATED PROTEIN 5"/>
    <property type="match status" value="1"/>
</dbReference>
<feature type="repeat" description="WD" evidence="3">
    <location>
        <begin position="210"/>
        <end position="253"/>
    </location>
</feature>
<dbReference type="PROSITE" id="PS50082">
    <property type="entry name" value="WD_REPEATS_2"/>
    <property type="match status" value="4"/>
</dbReference>
<protein>
    <recommendedName>
        <fullName evidence="11">Gem-associated protein 5</fullName>
    </recommendedName>
</protein>
<dbReference type="PROSITE" id="PS50294">
    <property type="entry name" value="WD_REPEATS_REGION"/>
    <property type="match status" value="3"/>
</dbReference>
<organism evidence="9 10">
    <name type="scientific">Xylocopa violacea</name>
    <name type="common">Violet carpenter bee</name>
    <name type="synonym">Apis violacea</name>
    <dbReference type="NCBI Taxonomy" id="135666"/>
    <lineage>
        <taxon>Eukaryota</taxon>
        <taxon>Metazoa</taxon>
        <taxon>Ecdysozoa</taxon>
        <taxon>Arthropoda</taxon>
        <taxon>Hexapoda</taxon>
        <taxon>Insecta</taxon>
        <taxon>Pterygota</taxon>
        <taxon>Neoptera</taxon>
        <taxon>Endopterygota</taxon>
        <taxon>Hymenoptera</taxon>
        <taxon>Apocrita</taxon>
        <taxon>Aculeata</taxon>
        <taxon>Apoidea</taxon>
        <taxon>Anthophila</taxon>
        <taxon>Apidae</taxon>
        <taxon>Xylocopa</taxon>
        <taxon>Xylocopa</taxon>
    </lineage>
</organism>
<dbReference type="InterPro" id="IPR056432">
    <property type="entry name" value="Beta-prop_GEMI5_1st"/>
</dbReference>
<keyword evidence="2" id="KW-0677">Repeat</keyword>
<dbReference type="SUPFAM" id="SSF50978">
    <property type="entry name" value="WD40 repeat-like"/>
    <property type="match status" value="3"/>
</dbReference>
<feature type="domain" description="Gem-associated protein 5 TPR" evidence="7">
    <location>
        <begin position="837"/>
        <end position="1042"/>
    </location>
</feature>
<keyword evidence="1 3" id="KW-0853">WD repeat</keyword>
<dbReference type="PROSITE" id="PS00678">
    <property type="entry name" value="WD_REPEATS_1"/>
    <property type="match status" value="2"/>
</dbReference>
<dbReference type="InterPro" id="IPR015943">
    <property type="entry name" value="WD40/YVTN_repeat-like_dom_sf"/>
</dbReference>
<feature type="compositionally biased region" description="Basic residues" evidence="5">
    <location>
        <begin position="729"/>
        <end position="738"/>
    </location>
</feature>
<feature type="repeat" description="WD" evidence="3">
    <location>
        <begin position="682"/>
        <end position="724"/>
    </location>
</feature>
<dbReference type="InterPro" id="IPR056424">
    <property type="entry name" value="Beta-prop_GEMI5_2nd"/>
</dbReference>
<dbReference type="EMBL" id="CAXAJV020001290">
    <property type="protein sequence ID" value="CAL7940646.1"/>
    <property type="molecule type" value="Genomic_DNA"/>
</dbReference>
<evidence type="ECO:0000256" key="1">
    <source>
        <dbReference type="ARBA" id="ARBA00022574"/>
    </source>
</evidence>
<evidence type="ECO:0000256" key="3">
    <source>
        <dbReference type="PROSITE-ProRule" id="PRU00221"/>
    </source>
</evidence>
<dbReference type="PANTHER" id="PTHR46362:SF1">
    <property type="entry name" value="GEM-ASSOCIATED PROTEIN 5"/>
    <property type="match status" value="1"/>
</dbReference>
<dbReference type="Pfam" id="PF23774">
    <property type="entry name" value="TPR_GEMI5"/>
    <property type="match status" value="1"/>
</dbReference>
<feature type="domain" description="Gem-associated protein 5 first beta-propeller" evidence="6">
    <location>
        <begin position="173"/>
        <end position="223"/>
    </location>
</feature>
<evidence type="ECO:0000256" key="5">
    <source>
        <dbReference type="SAM" id="MobiDB-lite"/>
    </source>
</evidence>
<dbReference type="Pfam" id="PF23775">
    <property type="entry name" value="Beta-prop_RIG_2nd"/>
    <property type="match status" value="1"/>
</dbReference>
<feature type="compositionally biased region" description="Polar residues" evidence="5">
    <location>
        <begin position="744"/>
        <end position="772"/>
    </location>
</feature>
<evidence type="ECO:0000313" key="10">
    <source>
        <dbReference type="Proteomes" id="UP001642520"/>
    </source>
</evidence>
<dbReference type="SMART" id="SM00320">
    <property type="entry name" value="WD40"/>
    <property type="match status" value="11"/>
</dbReference>
<sequence>MRVQIRTQYCASRNSSILTLVFVKMNEVTLPPSPNWYLSTILACSYNGIVAWGARNMIVVAKPSENEKILQYSIIKHAHKSKVTCVVFTPHFEEVNTNLVASAGDDNKIKIWNLETLSTVYTYFLETTKQAICIDWSHKDPYVLYGATSDGFVLSWNACFDTTSSISLGKVIPTCISSCPHDSHLVAVGSKTGLVYIVNLQGKGKIIYKLRGHDTEIVSLSWCPSENNILSVNLSRDLLLASGGKDGSIFIWKAGGDGRYEITISLPTLPIDTQQHKSKLNASVGSWIVINWIEPKLLLTSSCCGELLSYDLSIMKKNKPNVKLIHGYHNRGLFCIAHVPTIQKTLIEDWRVKQRHTIWTLGQDRRIICCGIKENNIEIDHDIFTQGGYVYCIAACPLDTSHVAFGVGDAMLRLWNLSATDSTSFDITILWQKIKGKIRAISWHPEKENLLAYATEEGRIGVFNTNGSKPPTLYRQYHRNIVYVIGWGPNPKNDQYVLYSCGEGELVYYDPEKPNQEPTSILKDECTEFSWKPDFSCLAVGFKNGTISFLNRKFERRGYAKFSSEMVYCLAWHPESTATDLTLSPLKNYLAVAFASCTVVVYDLTNFMDHFIKADDTTKNGNLEENCDIYKVHKIVATLTGHVQDVVCLAWNPYISGQLISGSYDGIAQVWNVETQKLIATYTRHSGPVLCCMWSPLDPDFIITGSADFTVRIWKVASNLPQEKVYQKPQKKPGKKQNKTNNTVDSSIQNSLTNSTNTLSENSPSDVSQTVQKTTVPKEAKKKKSERTSYFATSIKTTNDKTIILNSLLNIVKSMKKENFNFEEIEMDNSYYMIPVLFSTQDNFTSFLTDEKYARNCKSKHNSVTEMDICCDKLEENLEIAATDKRLDDFLVSLSPSLSMKTWKHMCELYAHQLINEGNIHKAVSYLLCIHKTYKAIEVFQDANLYEEAYILAKCKLQPDDPILTDILRNWVKYSIHIGNFEQAAYICAKLGEFSDVVKYLARRKDAATLLTAYEIALLCNDDTLSKPVAEQAIVAALTNSEYDLARTIIAKIPYLKYQEVHLLTFEELQRTIQKNVNLDTIQMWLDGKLDYSLMRTLETVCGDCNSYYNDLCESSFCNTLENEKMLWLTVGHEISLAVASVDKEQKLKHIVTALHTITQFETLHRKDLENEHSFLMDIIIKLDSTSLTDETSIYRKTDYPISISLRAYLCYAFLSWLIYSIDEEPINDNVETYIDLIENLLEDALNKQTVKHWSIRNEISKLENQIASAKCKTQEEDKNDQDIRLLMEELSTLQTQKKEISNKLVYVPNPVMVYCKANELWNKLLNETIKNKFSEVISKLWMNATT</sequence>
<comment type="caution">
    <text evidence="9">The sequence shown here is derived from an EMBL/GenBank/DDBJ whole genome shotgun (WGS) entry which is preliminary data.</text>
</comment>
<dbReference type="InterPro" id="IPR019775">
    <property type="entry name" value="WD40_repeat_CS"/>
</dbReference>
<dbReference type="InterPro" id="IPR036322">
    <property type="entry name" value="WD40_repeat_dom_sf"/>
</dbReference>
<dbReference type="InterPro" id="IPR001680">
    <property type="entry name" value="WD40_rpt"/>
</dbReference>
<accession>A0ABP1NHY6</accession>
<evidence type="ECO:0000259" key="8">
    <source>
        <dbReference type="Pfam" id="PF23775"/>
    </source>
</evidence>
<evidence type="ECO:0000259" key="7">
    <source>
        <dbReference type="Pfam" id="PF23774"/>
    </source>
</evidence>
<dbReference type="Pfam" id="PF00400">
    <property type="entry name" value="WD40"/>
    <property type="match status" value="1"/>
</dbReference>
<evidence type="ECO:0000256" key="2">
    <source>
        <dbReference type="ARBA" id="ARBA00022737"/>
    </source>
</evidence>
<dbReference type="Gene3D" id="2.130.10.10">
    <property type="entry name" value="YVTN repeat-like/Quinoprotein amine dehydrogenase"/>
    <property type="match status" value="2"/>
</dbReference>
<evidence type="ECO:0008006" key="11">
    <source>
        <dbReference type="Google" id="ProtNLM"/>
    </source>
</evidence>
<name>A0ABP1NHY6_XYLVO</name>
<feature type="repeat" description="WD" evidence="3">
    <location>
        <begin position="76"/>
        <end position="122"/>
    </location>
</feature>
<feature type="domain" description="Gem-associated protein 5 second beta-propeller" evidence="8">
    <location>
        <begin position="397"/>
        <end position="706"/>
    </location>
</feature>
<evidence type="ECO:0000259" key="6">
    <source>
        <dbReference type="Pfam" id="PF23770"/>
    </source>
</evidence>
<feature type="repeat" description="WD" evidence="3">
    <location>
        <begin position="639"/>
        <end position="681"/>
    </location>
</feature>
<evidence type="ECO:0000313" key="9">
    <source>
        <dbReference type="EMBL" id="CAL7940646.1"/>
    </source>
</evidence>
<dbReference type="Proteomes" id="UP001642520">
    <property type="component" value="Unassembled WGS sequence"/>
</dbReference>
<proteinExistence type="predicted"/>
<evidence type="ECO:0000256" key="4">
    <source>
        <dbReference type="SAM" id="Coils"/>
    </source>
</evidence>
<feature type="coiled-coil region" evidence="4">
    <location>
        <begin position="1260"/>
        <end position="1304"/>
    </location>
</feature>
<dbReference type="InterPro" id="IPR052640">
    <property type="entry name" value="Gemin-5"/>
</dbReference>
<gene>
    <name evidence="9" type="ORF">XYLVIOL_LOCUS4592</name>
</gene>
<reference evidence="9 10" key="1">
    <citation type="submission" date="2024-08" db="EMBL/GenBank/DDBJ databases">
        <authorList>
            <person name="Will J Nash"/>
            <person name="Angela Man"/>
            <person name="Seanna McTaggart"/>
            <person name="Kendall Baker"/>
            <person name="Tom Barker"/>
            <person name="Leah Catchpole"/>
            <person name="Alex Durrant"/>
            <person name="Karim Gharbi"/>
            <person name="Naomi Irish"/>
            <person name="Gemy Kaithakottil"/>
            <person name="Debby Ku"/>
            <person name="Aaliyah Providence"/>
            <person name="Felix Shaw"/>
            <person name="David Swarbreck"/>
            <person name="Chris Watkins"/>
            <person name="Ann M. McCartney"/>
            <person name="Giulio Formenti"/>
            <person name="Alice Mouton"/>
            <person name="Noel Vella"/>
            <person name="Bjorn M von Reumont"/>
            <person name="Adriana Vella"/>
            <person name="Wilfried Haerty"/>
        </authorList>
    </citation>
    <scope>NUCLEOTIDE SEQUENCE [LARGE SCALE GENOMIC DNA]</scope>
</reference>
<dbReference type="InterPro" id="IPR056421">
    <property type="entry name" value="TPR_GEMI5"/>
</dbReference>
<feature type="region of interest" description="Disordered" evidence="5">
    <location>
        <begin position="724"/>
        <end position="783"/>
    </location>
</feature>
<dbReference type="Pfam" id="PF23770">
    <property type="entry name" value="Beta-prop_RIG_1st"/>
    <property type="match status" value="1"/>
</dbReference>